<dbReference type="Gene3D" id="2.160.20.10">
    <property type="entry name" value="Single-stranded right-handed beta-helix, Pectin lyase-like"/>
    <property type="match status" value="2"/>
</dbReference>
<accession>A0ABD3TVA7</accession>
<dbReference type="AlphaFoldDB" id="A0ABD3TVA7"/>
<evidence type="ECO:0000256" key="4">
    <source>
        <dbReference type="ARBA" id="ARBA00022525"/>
    </source>
</evidence>
<organism evidence="9 10">
    <name type="scientific">Penstemon smallii</name>
    <dbReference type="NCBI Taxonomy" id="265156"/>
    <lineage>
        <taxon>Eukaryota</taxon>
        <taxon>Viridiplantae</taxon>
        <taxon>Streptophyta</taxon>
        <taxon>Embryophyta</taxon>
        <taxon>Tracheophyta</taxon>
        <taxon>Spermatophyta</taxon>
        <taxon>Magnoliopsida</taxon>
        <taxon>eudicotyledons</taxon>
        <taxon>Gunneridae</taxon>
        <taxon>Pentapetalae</taxon>
        <taxon>asterids</taxon>
        <taxon>lamiids</taxon>
        <taxon>Lamiales</taxon>
        <taxon>Plantaginaceae</taxon>
        <taxon>Cheloneae</taxon>
        <taxon>Penstemon</taxon>
    </lineage>
</organism>
<dbReference type="SUPFAM" id="SSF51126">
    <property type="entry name" value="Pectin lyase-like"/>
    <property type="match status" value="1"/>
</dbReference>
<keyword evidence="5 8" id="KW-0378">Hydrolase</keyword>
<evidence type="ECO:0000256" key="3">
    <source>
        <dbReference type="ARBA" id="ARBA00022512"/>
    </source>
</evidence>
<dbReference type="GO" id="GO:0071555">
    <property type="term" value="P:cell wall organization"/>
    <property type="evidence" value="ECO:0007669"/>
    <property type="project" value="UniProtKB-KW"/>
</dbReference>
<keyword evidence="6 8" id="KW-0326">Glycosidase</keyword>
<evidence type="ECO:0000256" key="2">
    <source>
        <dbReference type="ARBA" id="ARBA00008834"/>
    </source>
</evidence>
<dbReference type="Pfam" id="PF00295">
    <property type="entry name" value="Glyco_hydro_28"/>
    <property type="match status" value="1"/>
</dbReference>
<dbReference type="InterPro" id="IPR012334">
    <property type="entry name" value="Pectin_lyas_fold"/>
</dbReference>
<evidence type="ECO:0000256" key="5">
    <source>
        <dbReference type="ARBA" id="ARBA00022801"/>
    </source>
</evidence>
<keyword evidence="3" id="KW-0134">Cell wall</keyword>
<protein>
    <recommendedName>
        <fullName evidence="11">Polygalacturonase</fullName>
    </recommendedName>
</protein>
<keyword evidence="10" id="KW-1185">Reference proteome</keyword>
<keyword evidence="7" id="KW-0961">Cell wall biogenesis/degradation</keyword>
<dbReference type="PANTHER" id="PTHR31375">
    <property type="match status" value="1"/>
</dbReference>
<dbReference type="Proteomes" id="UP001634393">
    <property type="component" value="Unassembled WGS sequence"/>
</dbReference>
<evidence type="ECO:0000256" key="6">
    <source>
        <dbReference type="ARBA" id="ARBA00023295"/>
    </source>
</evidence>
<keyword evidence="4" id="KW-0964">Secreted</keyword>
<name>A0ABD3TVA7_9LAMI</name>
<dbReference type="InterPro" id="IPR011050">
    <property type="entry name" value="Pectin_lyase_fold/virulence"/>
</dbReference>
<proteinExistence type="inferred from homology"/>
<comment type="similarity">
    <text evidence="2 8">Belongs to the glycosyl hydrolase 28 family.</text>
</comment>
<comment type="caution">
    <text evidence="9">The sequence shown here is derived from an EMBL/GenBank/DDBJ whole genome shotgun (WGS) entry which is preliminary data.</text>
</comment>
<evidence type="ECO:0000256" key="7">
    <source>
        <dbReference type="ARBA" id="ARBA00023316"/>
    </source>
</evidence>
<comment type="subcellular location">
    <subcellularLocation>
        <location evidence="1">Secreted</location>
        <location evidence="1">Cell wall</location>
    </subcellularLocation>
</comment>
<dbReference type="InterPro" id="IPR000743">
    <property type="entry name" value="Glyco_hydro_28"/>
</dbReference>
<gene>
    <name evidence="9" type="ORF">ACJIZ3_025556</name>
</gene>
<evidence type="ECO:0008006" key="11">
    <source>
        <dbReference type="Google" id="ProtNLM"/>
    </source>
</evidence>
<evidence type="ECO:0000313" key="10">
    <source>
        <dbReference type="Proteomes" id="UP001634393"/>
    </source>
</evidence>
<evidence type="ECO:0000256" key="1">
    <source>
        <dbReference type="ARBA" id="ARBA00004191"/>
    </source>
</evidence>
<dbReference type="GO" id="GO:0016798">
    <property type="term" value="F:hydrolase activity, acting on glycosyl bonds"/>
    <property type="evidence" value="ECO:0007669"/>
    <property type="project" value="UniProtKB-KW"/>
</dbReference>
<dbReference type="EMBL" id="JBJXBP010000003">
    <property type="protein sequence ID" value="KAL3840965.1"/>
    <property type="molecule type" value="Genomic_DNA"/>
</dbReference>
<reference evidence="9 10" key="1">
    <citation type="submission" date="2024-12" db="EMBL/GenBank/DDBJ databases">
        <title>The unique morphological basis and parallel evolutionary history of personate flowers in Penstemon.</title>
        <authorList>
            <person name="Depatie T.H."/>
            <person name="Wessinger C.A."/>
        </authorList>
    </citation>
    <scope>NUCLEOTIDE SEQUENCE [LARGE SCALE GENOMIC DNA]</scope>
    <source>
        <strain evidence="9">WTNN_2</strain>
        <tissue evidence="9">Leaf</tissue>
    </source>
</reference>
<evidence type="ECO:0000256" key="8">
    <source>
        <dbReference type="RuleBase" id="RU361169"/>
    </source>
</evidence>
<sequence>MHARHSAFSSYNYYYYDYYGSALKQQITHDVISYGAVGDGITDDSKAFQLAWKAACTEGSDIVNITFTVPSGKTFLVSPTSFEGPCTSRSITFEILGKILAPERSAWTWENRRVGKWLSFHLVNGLNLIGNGLGQIDGQGQSWWGNGGSGFARNISFSEINFIESDNPVIIDQLYCPHKTCGDQIRIYLSSIIT</sequence>
<evidence type="ECO:0000313" key="9">
    <source>
        <dbReference type="EMBL" id="KAL3840965.1"/>
    </source>
</evidence>